<keyword evidence="10 13" id="KW-0648">Protein biosynthesis</keyword>
<dbReference type="Gene3D" id="3.10.20.30">
    <property type="match status" value="1"/>
</dbReference>
<dbReference type="RefSeq" id="WP_006798840.1">
    <property type="nucleotide sequence ID" value="NZ_GL891980.1"/>
</dbReference>
<keyword evidence="5 13" id="KW-0479">Metal-binding</keyword>
<evidence type="ECO:0000256" key="10">
    <source>
        <dbReference type="ARBA" id="ARBA00022917"/>
    </source>
</evidence>
<dbReference type="InterPro" id="IPR033728">
    <property type="entry name" value="ThrRS_core"/>
</dbReference>
<evidence type="ECO:0000256" key="11">
    <source>
        <dbReference type="ARBA" id="ARBA00023146"/>
    </source>
</evidence>
<evidence type="ECO:0000313" key="17">
    <source>
        <dbReference type="Proteomes" id="UP000004913"/>
    </source>
</evidence>
<dbReference type="SUPFAM" id="SSF81271">
    <property type="entry name" value="TGS-like"/>
    <property type="match status" value="1"/>
</dbReference>
<keyword evidence="17" id="KW-1185">Reference proteome</keyword>
<dbReference type="FunFam" id="3.10.20.30:FF:000005">
    <property type="entry name" value="Threonine--tRNA ligase"/>
    <property type="match status" value="1"/>
</dbReference>
<dbReference type="Gene3D" id="3.30.54.20">
    <property type="match status" value="1"/>
</dbReference>
<comment type="caution">
    <text evidence="13">Lacks conserved residue(s) required for the propagation of feature annotation.</text>
</comment>
<evidence type="ECO:0000256" key="5">
    <source>
        <dbReference type="ARBA" id="ARBA00022723"/>
    </source>
</evidence>
<dbReference type="Gene3D" id="3.30.980.10">
    <property type="entry name" value="Threonyl-trna Synthetase, Chain A, domain 2"/>
    <property type="match status" value="1"/>
</dbReference>
<feature type="domain" description="Aminoacyl-transfer RNA synthetases class-II family profile" evidence="14">
    <location>
        <begin position="242"/>
        <end position="553"/>
    </location>
</feature>
<dbReference type="InterPro" id="IPR006195">
    <property type="entry name" value="aa-tRNA-synth_II"/>
</dbReference>
<dbReference type="GO" id="GO:0046872">
    <property type="term" value="F:metal ion binding"/>
    <property type="evidence" value="ECO:0007669"/>
    <property type="project" value="UniProtKB-KW"/>
</dbReference>
<sequence>MIKITFPDGSVREFAKGTTSMQIAESISSRLAQDVLAAKVNGQVWDLTRPIDEDATIELLKWEDEDGKHAYWHSSAHLMAEAIQILYPHAKFGIGPAIENGFYYDIDFGDTPVKDADFAKIEAKMMELIANKEEIKRQNITKSDAIKMFDARHENYKVELINDLEDGTITTYTQGVFTDLCRGPHLPNTSYIKAVKILSAAGAYWRGDEKRKQLTRLYGITFPKKKMLDEYLIMLEEAKKRDHRKIGKELELFAFSENVGKGLPLWLPRGTQLRLKLEDFLKKIQRKFDYQQVMTPHIGSKILYVTSGHYEKYGKDSFQPIHTPEEGEEFLLKPMNCPHHCEIYKIIPRSYKDLPLRLAEFGTVYRYEQSGELHGLTRVRGFTQDDAHIFCTPEQLKAEFLKVMDIVFIIFKALDFENFEAQISLRDPENREKYIGSDENWEKAERAIIEACEEKGLPAKVELGEAAFYGPKLDFMVKDALGRRWQLGTIQVDYNLPERFELEYTGADNQKHRPVMIHRAPFGSMERFIAVLIEHTAGKFPLWLAPDQVVILPISEKFNDYAHRVNSYFKQQGISSQVDDRNEKIGRKIRDNELKRIPYLLIVGEKEAETEEVSVRKQGEGDKGSMKFTNFAAQLNEEVEKMMNAWEQQS</sequence>
<dbReference type="Pfam" id="PF02824">
    <property type="entry name" value="TGS"/>
    <property type="match status" value="1"/>
</dbReference>
<dbReference type="SUPFAM" id="SSF55681">
    <property type="entry name" value="Class II aaRS and biotin synthetases"/>
    <property type="match status" value="1"/>
</dbReference>
<comment type="catalytic activity">
    <reaction evidence="12 13">
        <text>tRNA(Thr) + L-threonine + ATP = L-threonyl-tRNA(Thr) + AMP + diphosphate + H(+)</text>
        <dbReference type="Rhea" id="RHEA:24624"/>
        <dbReference type="Rhea" id="RHEA-COMP:9670"/>
        <dbReference type="Rhea" id="RHEA-COMP:9704"/>
        <dbReference type="ChEBI" id="CHEBI:15378"/>
        <dbReference type="ChEBI" id="CHEBI:30616"/>
        <dbReference type="ChEBI" id="CHEBI:33019"/>
        <dbReference type="ChEBI" id="CHEBI:57926"/>
        <dbReference type="ChEBI" id="CHEBI:78442"/>
        <dbReference type="ChEBI" id="CHEBI:78534"/>
        <dbReference type="ChEBI" id="CHEBI:456215"/>
        <dbReference type="EC" id="6.1.1.3"/>
    </reaction>
</comment>
<dbReference type="InterPro" id="IPR047246">
    <property type="entry name" value="ThrRS_anticodon"/>
</dbReference>
<dbReference type="InterPro" id="IPR036621">
    <property type="entry name" value="Anticodon-bd_dom_sf"/>
</dbReference>
<dbReference type="EMBL" id="ADLV01000015">
    <property type="protein sequence ID" value="EGK03075.1"/>
    <property type="molecule type" value="Genomic_DNA"/>
</dbReference>
<dbReference type="GO" id="GO:0006435">
    <property type="term" value="P:threonyl-tRNA aminoacylation"/>
    <property type="evidence" value="ECO:0007669"/>
    <property type="project" value="UniProtKB-UniRule"/>
</dbReference>
<dbReference type="STRING" id="742766.HMPREF9455_01325"/>
<dbReference type="GO" id="GO:0005524">
    <property type="term" value="F:ATP binding"/>
    <property type="evidence" value="ECO:0007669"/>
    <property type="project" value="UniProtKB-UniRule"/>
</dbReference>
<evidence type="ECO:0000256" key="12">
    <source>
        <dbReference type="ARBA" id="ARBA00049515"/>
    </source>
</evidence>
<keyword evidence="3 13" id="KW-0820">tRNA-binding</keyword>
<dbReference type="CDD" id="cd00860">
    <property type="entry name" value="ThrRS_anticodon"/>
    <property type="match status" value="1"/>
</dbReference>
<dbReference type="InterPro" id="IPR012676">
    <property type="entry name" value="TGS-like"/>
</dbReference>
<dbReference type="PRINTS" id="PR01047">
    <property type="entry name" value="TRNASYNTHTHR"/>
</dbReference>
<accession>F5IV25</accession>
<evidence type="ECO:0000256" key="4">
    <source>
        <dbReference type="ARBA" id="ARBA00022598"/>
    </source>
</evidence>
<feature type="binding site" evidence="13">
    <location>
        <position position="337"/>
    </location>
    <ligand>
        <name>Zn(2+)</name>
        <dbReference type="ChEBI" id="CHEBI:29105"/>
        <note>catalytic</note>
    </ligand>
</feature>
<dbReference type="GO" id="GO:0005737">
    <property type="term" value="C:cytoplasm"/>
    <property type="evidence" value="ECO:0007669"/>
    <property type="project" value="UniProtKB-SubCell"/>
</dbReference>
<keyword evidence="6 13" id="KW-0547">Nucleotide-binding</keyword>
<evidence type="ECO:0000256" key="3">
    <source>
        <dbReference type="ARBA" id="ARBA00022555"/>
    </source>
</evidence>
<dbReference type="PANTHER" id="PTHR11451:SF44">
    <property type="entry name" value="THREONINE--TRNA LIGASE, CHLOROPLASTIC_MITOCHONDRIAL 2"/>
    <property type="match status" value="1"/>
</dbReference>
<dbReference type="OrthoDB" id="9802304at2"/>
<dbReference type="eggNOG" id="COG0441">
    <property type="taxonomic scope" value="Bacteria"/>
</dbReference>
<evidence type="ECO:0000256" key="2">
    <source>
        <dbReference type="ARBA" id="ARBA00022490"/>
    </source>
</evidence>
<dbReference type="Pfam" id="PF03129">
    <property type="entry name" value="HGTP_anticodon"/>
    <property type="match status" value="1"/>
</dbReference>
<gene>
    <name evidence="13" type="primary">thrS</name>
    <name evidence="16" type="ORF">HMPREF9455_01325</name>
</gene>
<evidence type="ECO:0000256" key="8">
    <source>
        <dbReference type="ARBA" id="ARBA00022840"/>
    </source>
</evidence>
<dbReference type="SMART" id="SM00863">
    <property type="entry name" value="tRNA_SAD"/>
    <property type="match status" value="1"/>
</dbReference>
<evidence type="ECO:0000259" key="15">
    <source>
        <dbReference type="PROSITE" id="PS51880"/>
    </source>
</evidence>
<dbReference type="InterPro" id="IPR004095">
    <property type="entry name" value="TGS"/>
</dbReference>
<dbReference type="GO" id="GO:0004829">
    <property type="term" value="F:threonine-tRNA ligase activity"/>
    <property type="evidence" value="ECO:0007669"/>
    <property type="project" value="UniProtKB-UniRule"/>
</dbReference>
<dbReference type="InterPro" id="IPR012947">
    <property type="entry name" value="tRNA_SAD"/>
</dbReference>
<comment type="subunit">
    <text evidence="13">Homodimer.</text>
</comment>
<comment type="similarity">
    <text evidence="1 13">Belongs to the class-II aminoacyl-tRNA synthetase family.</text>
</comment>
<feature type="domain" description="TGS" evidence="15">
    <location>
        <begin position="1"/>
        <end position="61"/>
    </location>
</feature>
<dbReference type="FunFam" id="3.30.930.10:FF:000002">
    <property type="entry name" value="Threonine--tRNA ligase"/>
    <property type="match status" value="1"/>
</dbReference>
<dbReference type="PROSITE" id="PS50862">
    <property type="entry name" value="AA_TRNA_LIGASE_II"/>
    <property type="match status" value="1"/>
</dbReference>
<dbReference type="EC" id="6.1.1.3" evidence="13"/>
<dbReference type="FunFam" id="3.30.980.10:FF:000005">
    <property type="entry name" value="Threonyl-tRNA synthetase, mitochondrial"/>
    <property type="match status" value="1"/>
</dbReference>
<dbReference type="FunFam" id="3.30.54.20:FF:000002">
    <property type="entry name" value="Threonine--tRNA ligase"/>
    <property type="match status" value="1"/>
</dbReference>
<dbReference type="InterPro" id="IPR012675">
    <property type="entry name" value="Beta-grasp_dom_sf"/>
</dbReference>
<dbReference type="Proteomes" id="UP000004913">
    <property type="component" value="Unassembled WGS sequence"/>
</dbReference>
<dbReference type="Pfam" id="PF00587">
    <property type="entry name" value="tRNA-synt_2b"/>
    <property type="match status" value="1"/>
</dbReference>
<feature type="binding site" evidence="13">
    <location>
        <position position="388"/>
    </location>
    <ligand>
        <name>Zn(2+)</name>
        <dbReference type="ChEBI" id="CHEBI:29105"/>
        <note>catalytic</note>
    </ligand>
</feature>
<dbReference type="InterPro" id="IPR004154">
    <property type="entry name" value="Anticodon-bd"/>
</dbReference>
<keyword evidence="9 13" id="KW-0694">RNA-binding</keyword>
<dbReference type="InterPro" id="IPR002314">
    <property type="entry name" value="aa-tRNA-synt_IIb"/>
</dbReference>
<dbReference type="PROSITE" id="PS51880">
    <property type="entry name" value="TGS"/>
    <property type="match status" value="1"/>
</dbReference>
<comment type="cofactor">
    <cofactor evidence="13">
        <name>Zn(2+)</name>
        <dbReference type="ChEBI" id="CHEBI:29105"/>
    </cofactor>
    <text evidence="13">Binds 1 zinc ion per subunit.</text>
</comment>
<evidence type="ECO:0000256" key="6">
    <source>
        <dbReference type="ARBA" id="ARBA00022741"/>
    </source>
</evidence>
<dbReference type="InterPro" id="IPR018163">
    <property type="entry name" value="Thr/Ala-tRNA-synth_IIc_edit"/>
</dbReference>
<reference evidence="16 17" key="1">
    <citation type="submission" date="2011-04" db="EMBL/GenBank/DDBJ databases">
        <title>The Genome Sequence of Dysgonomonas gadei ATCC BAA-286.</title>
        <authorList>
            <consortium name="The Broad Institute Genome Sequencing Platform"/>
            <person name="Earl A."/>
            <person name="Ward D."/>
            <person name="Feldgarden M."/>
            <person name="Gevers D."/>
            <person name="Pudlo N."/>
            <person name="Martens E."/>
            <person name="Allen-Vercoe E."/>
            <person name="Young S.K."/>
            <person name="Zeng Q."/>
            <person name="Gargeya S."/>
            <person name="Fitzgerald M."/>
            <person name="Haas B."/>
            <person name="Abouelleil A."/>
            <person name="Alvarado L."/>
            <person name="Arachchi H.M."/>
            <person name="Berlin A."/>
            <person name="Brown A."/>
            <person name="Chapman S.B."/>
            <person name="Chen Z."/>
            <person name="Dunbar C."/>
            <person name="Freedman E."/>
            <person name="Gearin G."/>
            <person name="Gellesch M."/>
            <person name="Goldberg J."/>
            <person name="Griggs A."/>
            <person name="Gujja S."/>
            <person name="Heiman D."/>
            <person name="Howarth C."/>
            <person name="Larson L."/>
            <person name="Lui A."/>
            <person name="MacDonald P.J.P."/>
            <person name="Mehta T."/>
            <person name="Montmayeur A."/>
            <person name="Murphy C."/>
            <person name="Neiman D."/>
            <person name="Pearson M."/>
            <person name="Priest M."/>
            <person name="Roberts A."/>
            <person name="Saif S."/>
            <person name="Shea T."/>
            <person name="Shenoy N."/>
            <person name="Sisk P."/>
            <person name="Stolte C."/>
            <person name="Sykes S."/>
            <person name="Yandava C."/>
            <person name="Wortman J."/>
            <person name="Nusbaum C."/>
            <person name="Birren B."/>
        </authorList>
    </citation>
    <scope>NUCLEOTIDE SEQUENCE [LARGE SCALE GENOMIC DNA]</scope>
    <source>
        <strain evidence="16 17">ATCC BAA-286</strain>
    </source>
</reference>
<proteinExistence type="inferred from homology"/>
<keyword evidence="4 13" id="KW-0436">Ligase</keyword>
<keyword evidence="8 13" id="KW-0067">ATP-binding</keyword>
<feature type="binding site" evidence="13">
    <location>
        <position position="518"/>
    </location>
    <ligand>
        <name>Zn(2+)</name>
        <dbReference type="ChEBI" id="CHEBI:29105"/>
        <note>catalytic</note>
    </ligand>
</feature>
<comment type="caution">
    <text evidence="16">The sequence shown here is derived from an EMBL/GenBank/DDBJ whole genome shotgun (WGS) entry which is preliminary data.</text>
</comment>
<dbReference type="HAMAP" id="MF_00184">
    <property type="entry name" value="Thr_tRNA_synth"/>
    <property type="match status" value="1"/>
</dbReference>
<dbReference type="SUPFAM" id="SSF52954">
    <property type="entry name" value="Class II aaRS ABD-related"/>
    <property type="match status" value="1"/>
</dbReference>
<keyword evidence="2 13" id="KW-0963">Cytoplasm</keyword>
<comment type="subcellular location">
    <subcellularLocation>
        <location evidence="13">Cytoplasm</location>
    </subcellularLocation>
</comment>
<keyword evidence="7 13" id="KW-0862">Zinc</keyword>
<evidence type="ECO:0000256" key="13">
    <source>
        <dbReference type="HAMAP-Rule" id="MF_00184"/>
    </source>
</evidence>
<dbReference type="FunFam" id="3.40.50.800:FF:000001">
    <property type="entry name" value="Threonine--tRNA ligase"/>
    <property type="match status" value="1"/>
</dbReference>
<dbReference type="Gene3D" id="3.40.50.800">
    <property type="entry name" value="Anticodon-binding domain"/>
    <property type="match status" value="1"/>
</dbReference>
<keyword evidence="11 13" id="KW-0030">Aminoacyl-tRNA synthetase</keyword>
<evidence type="ECO:0000256" key="7">
    <source>
        <dbReference type="ARBA" id="ARBA00022833"/>
    </source>
</evidence>
<evidence type="ECO:0000256" key="1">
    <source>
        <dbReference type="ARBA" id="ARBA00008226"/>
    </source>
</evidence>
<dbReference type="CDD" id="cd01667">
    <property type="entry name" value="TGS_ThrRS"/>
    <property type="match status" value="1"/>
</dbReference>
<dbReference type="CDD" id="cd00771">
    <property type="entry name" value="ThrRS_core"/>
    <property type="match status" value="1"/>
</dbReference>
<evidence type="ECO:0000256" key="9">
    <source>
        <dbReference type="ARBA" id="ARBA00022884"/>
    </source>
</evidence>
<dbReference type="Pfam" id="PF07973">
    <property type="entry name" value="tRNA_SAD"/>
    <property type="match status" value="1"/>
</dbReference>
<organism evidence="16 17">
    <name type="scientific">Dysgonomonas gadei ATCC BAA-286</name>
    <dbReference type="NCBI Taxonomy" id="742766"/>
    <lineage>
        <taxon>Bacteria</taxon>
        <taxon>Pseudomonadati</taxon>
        <taxon>Bacteroidota</taxon>
        <taxon>Bacteroidia</taxon>
        <taxon>Bacteroidales</taxon>
        <taxon>Dysgonomonadaceae</taxon>
        <taxon>Dysgonomonas</taxon>
    </lineage>
</organism>
<dbReference type="AlphaFoldDB" id="F5IV25"/>
<dbReference type="Gene3D" id="3.30.930.10">
    <property type="entry name" value="Bira Bifunctional Protein, Domain 2"/>
    <property type="match status" value="1"/>
</dbReference>
<evidence type="ECO:0000259" key="14">
    <source>
        <dbReference type="PROSITE" id="PS50862"/>
    </source>
</evidence>
<protein>
    <recommendedName>
        <fullName evidence="13">Threonine--tRNA ligase</fullName>
        <ecNumber evidence="13">6.1.1.3</ecNumber>
    </recommendedName>
    <alternativeName>
        <fullName evidence="13">Threonyl-tRNA synthetase</fullName>
        <shortName evidence="13">ThrRS</shortName>
    </alternativeName>
</protein>
<dbReference type="InterPro" id="IPR045864">
    <property type="entry name" value="aa-tRNA-synth_II/BPL/LPL"/>
</dbReference>
<dbReference type="SUPFAM" id="SSF55186">
    <property type="entry name" value="ThrRS/AlaRS common domain"/>
    <property type="match status" value="1"/>
</dbReference>
<evidence type="ECO:0000313" key="16">
    <source>
        <dbReference type="EMBL" id="EGK03075.1"/>
    </source>
</evidence>
<dbReference type="NCBIfam" id="TIGR00418">
    <property type="entry name" value="thrS"/>
    <property type="match status" value="1"/>
</dbReference>
<dbReference type="PANTHER" id="PTHR11451">
    <property type="entry name" value="THREONINE-TRNA LIGASE"/>
    <property type="match status" value="1"/>
</dbReference>
<dbReference type="GO" id="GO:0000049">
    <property type="term" value="F:tRNA binding"/>
    <property type="evidence" value="ECO:0007669"/>
    <property type="project" value="UniProtKB-KW"/>
</dbReference>
<dbReference type="InterPro" id="IPR002320">
    <property type="entry name" value="Thr-tRNA-ligase_IIa"/>
</dbReference>
<dbReference type="HOGENOM" id="CLU_008554_0_1_10"/>
<name>F5IV25_9BACT</name>